<reference evidence="2 3" key="1">
    <citation type="submission" date="2021-06" db="EMBL/GenBank/DDBJ databases">
        <title>A haploid diamondback moth (Plutella xylostella L.) genome assembly resolves 31 chromosomes and identifies a diamide resistance mutation.</title>
        <authorList>
            <person name="Ward C.M."/>
            <person name="Perry K.D."/>
            <person name="Baker G."/>
            <person name="Powis K."/>
            <person name="Heckel D.G."/>
            <person name="Baxter S.W."/>
        </authorList>
    </citation>
    <scope>NUCLEOTIDE SEQUENCE [LARGE SCALE GENOMIC DNA]</scope>
    <source>
        <strain evidence="2 3">LV</strain>
        <tissue evidence="2">Single pupa</tissue>
    </source>
</reference>
<feature type="compositionally biased region" description="Polar residues" evidence="1">
    <location>
        <begin position="124"/>
        <end position="134"/>
    </location>
</feature>
<feature type="region of interest" description="Disordered" evidence="1">
    <location>
        <begin position="123"/>
        <end position="146"/>
    </location>
</feature>
<evidence type="ECO:0000313" key="2">
    <source>
        <dbReference type="EMBL" id="KAG7310186.1"/>
    </source>
</evidence>
<evidence type="ECO:0000313" key="3">
    <source>
        <dbReference type="Proteomes" id="UP000823941"/>
    </source>
</evidence>
<protein>
    <submittedName>
        <fullName evidence="2">Uncharacterized protein</fullName>
    </submittedName>
</protein>
<gene>
    <name evidence="2" type="ORF">JYU34_004738</name>
</gene>
<keyword evidence="3" id="KW-1185">Reference proteome</keyword>
<dbReference type="Proteomes" id="UP000823941">
    <property type="component" value="Chromosome 6"/>
</dbReference>
<dbReference type="EMBL" id="JAHIBW010000006">
    <property type="protein sequence ID" value="KAG7310186.1"/>
    <property type="molecule type" value="Genomic_DNA"/>
</dbReference>
<feature type="compositionally biased region" description="Low complexity" evidence="1">
    <location>
        <begin position="331"/>
        <end position="353"/>
    </location>
</feature>
<organism evidence="2 3">
    <name type="scientific">Plutella xylostella</name>
    <name type="common">Diamondback moth</name>
    <name type="synonym">Plutella maculipennis</name>
    <dbReference type="NCBI Taxonomy" id="51655"/>
    <lineage>
        <taxon>Eukaryota</taxon>
        <taxon>Metazoa</taxon>
        <taxon>Ecdysozoa</taxon>
        <taxon>Arthropoda</taxon>
        <taxon>Hexapoda</taxon>
        <taxon>Insecta</taxon>
        <taxon>Pterygota</taxon>
        <taxon>Neoptera</taxon>
        <taxon>Endopterygota</taxon>
        <taxon>Lepidoptera</taxon>
        <taxon>Glossata</taxon>
        <taxon>Ditrysia</taxon>
        <taxon>Yponomeutoidea</taxon>
        <taxon>Plutellidae</taxon>
        <taxon>Plutella</taxon>
    </lineage>
</organism>
<name>A0ABQ7QYQ9_PLUXY</name>
<accession>A0ABQ7QYQ9</accession>
<evidence type="ECO:0000256" key="1">
    <source>
        <dbReference type="SAM" id="MobiDB-lite"/>
    </source>
</evidence>
<proteinExistence type="predicted"/>
<comment type="caution">
    <text evidence="2">The sequence shown here is derived from an EMBL/GenBank/DDBJ whole genome shotgun (WGS) entry which is preliminary data.</text>
</comment>
<feature type="region of interest" description="Disordered" evidence="1">
    <location>
        <begin position="325"/>
        <end position="386"/>
    </location>
</feature>
<sequence length="386" mass="43597">MSCLFMNERRGEFKINFKILFIANKFGPYDCVIVNIINRLIHNSMETSCTSGKRKKRRTRKCLDQIRKKSRRNCDDINEVPIQKLKKSNKTGDSMKLINQNRCTITTNRLTLRPVMFSKAVKSETITRPQLSSKQRSDNNKSIIIPDSPLQSSMIINCQDSIDTEPRIPEKQRKSVAQNTDHCNEIEEVSFHDDSDSDRGNASPKSFIVFSPISQAIEPEVVSSTEGEPPPAAAGYHLYSEFMDELADRVTALAPALVQPDVLWKTRKYLQDVYTDGCRRESEQNILQCMNITGASSDSENMEPIDTIVQDPMEYIKLGMGRRSVLRERNSSSPSSPPSRALCPPSRVPRSPSASPPSPPSQSSSPHLSIINDTPEYTFYPRKLNH</sequence>